<feature type="transmembrane region" description="Helical" evidence="1">
    <location>
        <begin position="387"/>
        <end position="410"/>
    </location>
</feature>
<dbReference type="STRING" id="1122997.GCA_000425285_02627"/>
<feature type="transmembrane region" description="Helical" evidence="1">
    <location>
        <begin position="319"/>
        <end position="342"/>
    </location>
</feature>
<keyword evidence="1" id="KW-0472">Membrane</keyword>
<feature type="transmembrane region" description="Helical" evidence="1">
    <location>
        <begin position="294"/>
        <end position="313"/>
    </location>
</feature>
<evidence type="ECO:0008006" key="4">
    <source>
        <dbReference type="Google" id="ProtNLM"/>
    </source>
</evidence>
<dbReference type="RefSeq" id="WP_028703866.1">
    <property type="nucleotide sequence ID" value="NZ_LR134473.1"/>
</dbReference>
<evidence type="ECO:0000256" key="1">
    <source>
        <dbReference type="SAM" id="Phobius"/>
    </source>
</evidence>
<gene>
    <name evidence="2" type="ORF">NCTC13652_01181</name>
</gene>
<keyword evidence="1" id="KW-0812">Transmembrane</keyword>
<keyword evidence="1" id="KW-1133">Transmembrane helix</keyword>
<feature type="transmembrane region" description="Helical" evidence="1">
    <location>
        <begin position="50"/>
        <end position="73"/>
    </location>
</feature>
<evidence type="ECO:0000313" key="2">
    <source>
        <dbReference type="EMBL" id="VEI02983.1"/>
    </source>
</evidence>
<keyword evidence="3" id="KW-1185">Reference proteome</keyword>
<evidence type="ECO:0000313" key="3">
    <source>
        <dbReference type="Proteomes" id="UP000277858"/>
    </source>
</evidence>
<reference evidence="2 3" key="1">
    <citation type="submission" date="2018-12" db="EMBL/GenBank/DDBJ databases">
        <authorList>
            <consortium name="Pathogen Informatics"/>
        </authorList>
    </citation>
    <scope>NUCLEOTIDE SEQUENCE [LARGE SCALE GENOMIC DNA]</scope>
    <source>
        <strain evidence="2 3">NCTC13652</strain>
    </source>
</reference>
<name>A0A448NYG5_9ACTN</name>
<accession>A0A448NYG5</accession>
<feature type="transmembrane region" description="Helical" evidence="1">
    <location>
        <begin position="125"/>
        <end position="146"/>
    </location>
</feature>
<feature type="transmembrane region" description="Helical" evidence="1">
    <location>
        <begin position="230"/>
        <end position="253"/>
    </location>
</feature>
<sequence>MSTGDAKDSQEKVPAWRLIKNLIGFAGVPALSIFSPLLVMPIVARVGGPAGWASLGVGQAVGSIGSLIVAAGWTTAGPPRVIQAAREGTEHRVYAISFWQKSILFLVSSIVLVPLVVFLCSEDRATAVAACLGAMSLSYTVGWYAVGTGSPGVSLRYYAIPRTALTLLSGGMVALTKDAVWFGVFQVIGSAIGPLLFHLHTFGQVLPPTVGRAELRESFVWAVDPGMVELGLALTGMSILPVASLFSSTASVARLASADKLYRYSYPFVDLVGDSMQKWVLGGSDAGLKRRLRMSLGCQLLVGTALGIVLVWLGPWLSVILFGRPVAAVRSVMVGYAVAVAARSFSRPILRHVVIPRGLTRKVSRPGMLVALGCIGLMFAWEATMGSLVLGVVMCYALYEVLFGLLVWVVGRSSNGVERHGARFESTKGESEHTHGVQS</sequence>
<dbReference type="AlphaFoldDB" id="A0A448NYG5"/>
<feature type="transmembrane region" description="Helical" evidence="1">
    <location>
        <begin position="363"/>
        <end position="381"/>
    </location>
</feature>
<dbReference type="Proteomes" id="UP000277858">
    <property type="component" value="Chromosome"/>
</dbReference>
<proteinExistence type="predicted"/>
<feature type="transmembrane region" description="Helical" evidence="1">
    <location>
        <begin position="93"/>
        <end position="119"/>
    </location>
</feature>
<dbReference type="EMBL" id="LR134473">
    <property type="protein sequence ID" value="VEI02983.1"/>
    <property type="molecule type" value="Genomic_DNA"/>
</dbReference>
<protein>
    <recommendedName>
        <fullName evidence="4">Polysaccharide biosynthesis protein</fullName>
    </recommendedName>
</protein>
<feature type="transmembrane region" description="Helical" evidence="1">
    <location>
        <begin position="179"/>
        <end position="199"/>
    </location>
</feature>
<feature type="transmembrane region" description="Helical" evidence="1">
    <location>
        <begin position="21"/>
        <end position="44"/>
    </location>
</feature>
<dbReference type="OrthoDB" id="4826415at2"/>
<organism evidence="2 3">
    <name type="scientific">Acidipropionibacterium jensenii</name>
    <dbReference type="NCBI Taxonomy" id="1749"/>
    <lineage>
        <taxon>Bacteria</taxon>
        <taxon>Bacillati</taxon>
        <taxon>Actinomycetota</taxon>
        <taxon>Actinomycetes</taxon>
        <taxon>Propionibacteriales</taxon>
        <taxon>Propionibacteriaceae</taxon>
        <taxon>Acidipropionibacterium</taxon>
    </lineage>
</organism>